<feature type="compositionally biased region" description="Polar residues" evidence="1">
    <location>
        <begin position="53"/>
        <end position="65"/>
    </location>
</feature>
<evidence type="ECO:0000256" key="1">
    <source>
        <dbReference type="SAM" id="MobiDB-lite"/>
    </source>
</evidence>
<comment type="caution">
    <text evidence="2">The sequence shown here is derived from an EMBL/GenBank/DDBJ whole genome shotgun (WGS) entry which is preliminary data.</text>
</comment>
<gene>
    <name evidence="2" type="ORF">AFUS01_LOCUS23449</name>
</gene>
<accession>A0A8J2KEC3</accession>
<dbReference type="EMBL" id="CAJVCH010282766">
    <property type="protein sequence ID" value="CAG7784785.1"/>
    <property type="molecule type" value="Genomic_DNA"/>
</dbReference>
<evidence type="ECO:0000313" key="3">
    <source>
        <dbReference type="Proteomes" id="UP000708208"/>
    </source>
</evidence>
<keyword evidence="3" id="KW-1185">Reference proteome</keyword>
<dbReference type="AlphaFoldDB" id="A0A8J2KEC3"/>
<sequence length="97" mass="10532">MCFADGTWQLNGKTFSNLGCRESLQLFFSLTTLDKKEDSGSSKHDTELVGAASSHNTGEINSKSPVTQPDLSCNLQFRIQNACDSGGVVQVKLPHKK</sequence>
<evidence type="ECO:0000313" key="2">
    <source>
        <dbReference type="EMBL" id="CAG7784785.1"/>
    </source>
</evidence>
<protein>
    <submittedName>
        <fullName evidence="2">Uncharacterized protein</fullName>
    </submittedName>
</protein>
<organism evidence="2 3">
    <name type="scientific">Allacma fusca</name>
    <dbReference type="NCBI Taxonomy" id="39272"/>
    <lineage>
        <taxon>Eukaryota</taxon>
        <taxon>Metazoa</taxon>
        <taxon>Ecdysozoa</taxon>
        <taxon>Arthropoda</taxon>
        <taxon>Hexapoda</taxon>
        <taxon>Collembola</taxon>
        <taxon>Symphypleona</taxon>
        <taxon>Sminthuridae</taxon>
        <taxon>Allacma</taxon>
    </lineage>
</organism>
<feature type="compositionally biased region" description="Basic and acidic residues" evidence="1">
    <location>
        <begin position="34"/>
        <end position="47"/>
    </location>
</feature>
<reference evidence="2" key="1">
    <citation type="submission" date="2021-06" db="EMBL/GenBank/DDBJ databases">
        <authorList>
            <person name="Hodson N. C."/>
            <person name="Mongue J. A."/>
            <person name="Jaron S. K."/>
        </authorList>
    </citation>
    <scope>NUCLEOTIDE SEQUENCE</scope>
</reference>
<dbReference type="Proteomes" id="UP000708208">
    <property type="component" value="Unassembled WGS sequence"/>
</dbReference>
<proteinExistence type="predicted"/>
<name>A0A8J2KEC3_9HEXA</name>
<feature type="region of interest" description="Disordered" evidence="1">
    <location>
        <begin position="34"/>
        <end position="65"/>
    </location>
</feature>